<organism evidence="17">
    <name type="scientific">Escherichia coli</name>
    <dbReference type="NCBI Taxonomy" id="562"/>
    <lineage>
        <taxon>Bacteria</taxon>
        <taxon>Pseudomonadati</taxon>
        <taxon>Pseudomonadota</taxon>
        <taxon>Gammaproteobacteria</taxon>
        <taxon>Enterobacterales</taxon>
        <taxon>Enterobacteriaceae</taxon>
        <taxon>Escherichia</taxon>
    </lineage>
</organism>
<comment type="caution">
    <text evidence="17">The sequence shown here is derived from an EMBL/GenBank/DDBJ whole genome shotgun (WGS) entry which is preliminary data.</text>
</comment>
<gene>
    <name evidence="17" type="ORF">GGB84_002393</name>
</gene>
<reference evidence="17" key="1">
    <citation type="journal article" date="2018" name="Genome Biol.">
        <title>SKESA: strategic k-mer extension for scrupulous assemblies.</title>
        <authorList>
            <person name="Souvorov A."/>
            <person name="Agarwala R."/>
            <person name="Lipman D.J."/>
        </authorList>
    </citation>
    <scope>NUCLEOTIDE SEQUENCE [LARGE SCALE GENOMIC DNA]</scope>
    <source>
        <strain evidence="17">1839</strain>
    </source>
</reference>
<evidence type="ECO:0000256" key="15">
    <source>
        <dbReference type="SAM" id="Phobius"/>
    </source>
</evidence>
<evidence type="ECO:0000256" key="14">
    <source>
        <dbReference type="PIRSR" id="PIRSR000013-2"/>
    </source>
</evidence>
<feature type="domain" description="NapC/NirT cytochrome c N-terminal" evidence="16">
    <location>
        <begin position="22"/>
        <end position="188"/>
    </location>
</feature>
<feature type="binding site" description="covalent" evidence="13">
    <location>
        <position position="59"/>
    </location>
    <ligand>
        <name>heme</name>
        <dbReference type="ChEBI" id="CHEBI:30413"/>
        <label>1</label>
    </ligand>
</feature>
<feature type="binding site" description="covalent" evidence="13">
    <location>
        <position position="150"/>
    </location>
    <ligand>
        <name>heme</name>
        <dbReference type="ChEBI" id="CHEBI:30413"/>
        <label>3</label>
    </ligand>
</feature>
<dbReference type="AlphaFoldDB" id="A0A765T4H5"/>
<feature type="binding site" description="covalent" evidence="13">
    <location>
        <position position="56"/>
    </location>
    <ligand>
        <name>heme</name>
        <dbReference type="ChEBI" id="CHEBI:30413"/>
        <label>1</label>
    </ligand>
</feature>
<evidence type="ECO:0000256" key="1">
    <source>
        <dbReference type="ARBA" id="ARBA00004377"/>
    </source>
</evidence>
<evidence type="ECO:0000256" key="13">
    <source>
        <dbReference type="PIRSR" id="PIRSR000013-1"/>
    </source>
</evidence>
<keyword evidence="7 12" id="KW-0479">Metal-binding</keyword>
<accession>A0A765T4H5</accession>
<dbReference type="GO" id="GO:0009055">
    <property type="term" value="F:electron transfer activity"/>
    <property type="evidence" value="ECO:0007669"/>
    <property type="project" value="TreeGrafter"/>
</dbReference>
<dbReference type="SUPFAM" id="SSF48695">
    <property type="entry name" value="Multiheme cytochromes"/>
    <property type="match status" value="1"/>
</dbReference>
<keyword evidence="6 15" id="KW-0812">Transmembrane</keyword>
<evidence type="ECO:0000256" key="11">
    <source>
        <dbReference type="ARBA" id="ARBA00023136"/>
    </source>
</evidence>
<feature type="binding site" description="axial binding residue" evidence="14">
    <location>
        <position position="91"/>
    </location>
    <ligand>
        <name>heme</name>
        <dbReference type="ChEBI" id="CHEBI:30413"/>
        <label>2</label>
    </ligand>
    <ligandPart>
        <name>Fe</name>
        <dbReference type="ChEBI" id="CHEBI:18248"/>
    </ligandPart>
</feature>
<evidence type="ECO:0000256" key="4">
    <source>
        <dbReference type="ARBA" id="ARBA00022475"/>
    </source>
</evidence>
<feature type="transmembrane region" description="Helical" evidence="15">
    <location>
        <begin position="25"/>
        <end position="47"/>
    </location>
</feature>
<keyword evidence="3 12" id="KW-0813">Transport</keyword>
<dbReference type="GO" id="GO:0046872">
    <property type="term" value="F:metal ion binding"/>
    <property type="evidence" value="ECO:0007669"/>
    <property type="project" value="UniProtKB-KW"/>
</dbReference>
<keyword evidence="4" id="KW-1003">Cell membrane</keyword>
<dbReference type="InterPro" id="IPR036280">
    <property type="entry name" value="Multihaem_cyt_sf"/>
</dbReference>
<keyword evidence="9 15" id="KW-1133">Transmembrane helix</keyword>
<evidence type="ECO:0000313" key="17">
    <source>
        <dbReference type="EMBL" id="HAG5770726.1"/>
    </source>
</evidence>
<feature type="binding site" description="covalent" evidence="13">
    <location>
        <position position="90"/>
    </location>
    <ligand>
        <name>heme</name>
        <dbReference type="ChEBI" id="CHEBI:30413"/>
        <label>2</label>
    </ligand>
</feature>
<dbReference type="PANTHER" id="PTHR30333:SF1">
    <property type="entry name" value="CYTOCHROME C-TYPE PROTEIN NAPC"/>
    <property type="match status" value="1"/>
</dbReference>
<evidence type="ECO:0000256" key="3">
    <source>
        <dbReference type="ARBA" id="ARBA00022448"/>
    </source>
</evidence>
<evidence type="ECO:0000256" key="9">
    <source>
        <dbReference type="ARBA" id="ARBA00022989"/>
    </source>
</evidence>
<feature type="binding site" description="covalent" evidence="13">
    <location>
        <position position="147"/>
    </location>
    <ligand>
        <name>heme</name>
        <dbReference type="ChEBI" id="CHEBI:30413"/>
        <label>3</label>
    </ligand>
</feature>
<dbReference type="GO" id="GO:0005886">
    <property type="term" value="C:plasma membrane"/>
    <property type="evidence" value="ECO:0007669"/>
    <property type="project" value="UniProtKB-SubCell"/>
</dbReference>
<dbReference type="InterPro" id="IPR038266">
    <property type="entry name" value="NapC/NirT_cytc_sf"/>
</dbReference>
<dbReference type="Pfam" id="PF03264">
    <property type="entry name" value="Cytochrom_NNT"/>
    <property type="match status" value="1"/>
</dbReference>
<proteinExistence type="inferred from homology"/>
<keyword evidence="5 12" id="KW-0349">Heme</keyword>
<dbReference type="Gene3D" id="1.10.3820.10">
    <property type="entry name" value="Di-heme elbow motif domain"/>
    <property type="match status" value="1"/>
</dbReference>
<dbReference type="EMBL" id="DAAYTU010000012">
    <property type="protein sequence ID" value="HAG5770726.1"/>
    <property type="molecule type" value="Genomic_DNA"/>
</dbReference>
<dbReference type="InterPro" id="IPR051174">
    <property type="entry name" value="Cytochrome_c-type_ET"/>
</dbReference>
<dbReference type="PIRSF" id="PIRSF000013">
    <property type="entry name" value="4_hem_cytochrm_NapC"/>
    <property type="match status" value="1"/>
</dbReference>
<feature type="binding site" description="covalent" evidence="13">
    <location>
        <position position="87"/>
    </location>
    <ligand>
        <name>heme</name>
        <dbReference type="ChEBI" id="CHEBI:30413"/>
        <label>2</label>
    </ligand>
</feature>
<evidence type="ECO:0000256" key="12">
    <source>
        <dbReference type="PIRNR" id="PIRNR000013"/>
    </source>
</evidence>
<protein>
    <recommendedName>
        <fullName evidence="12">Cytochrome c-type protein</fullName>
    </recommendedName>
</protein>
<evidence type="ECO:0000256" key="5">
    <source>
        <dbReference type="ARBA" id="ARBA00022617"/>
    </source>
</evidence>
<comment type="similarity">
    <text evidence="2">Belongs to the NapC/NirT/NrfH family.</text>
</comment>
<feature type="binding site" description="covalent" evidence="13">
    <location>
        <position position="178"/>
    </location>
    <ligand>
        <name>heme</name>
        <dbReference type="ChEBI" id="CHEBI:30413"/>
        <label>4</label>
    </ligand>
</feature>
<feature type="binding site" description="axial binding residue" evidence="14">
    <location>
        <position position="184"/>
    </location>
    <ligand>
        <name>heme</name>
        <dbReference type="ChEBI" id="CHEBI:30413"/>
        <label>2</label>
    </ligand>
    <ligandPart>
        <name>Fe</name>
        <dbReference type="ChEBI" id="CHEBI:18248"/>
    </ligandPart>
</feature>
<reference evidence="17" key="2">
    <citation type="submission" date="2020-02" db="EMBL/GenBank/DDBJ databases">
        <authorList>
            <consortium name="NCBI Pathogen Detection Project"/>
        </authorList>
    </citation>
    <scope>NUCLEOTIDE SEQUENCE</scope>
    <source>
        <strain evidence="17">1839</strain>
    </source>
</reference>
<feature type="binding site" description="axial binding residue" evidence="14">
    <location>
        <position position="62"/>
    </location>
    <ligand>
        <name>heme</name>
        <dbReference type="ChEBI" id="CHEBI:30413"/>
        <label>1</label>
    </ligand>
    <ligandPart>
        <name>Fe</name>
        <dbReference type="ChEBI" id="CHEBI:18248"/>
    </ligandPart>
</feature>
<dbReference type="InterPro" id="IPR024717">
    <property type="entry name" value="NapC/NirT/NrfH"/>
</dbReference>
<evidence type="ECO:0000256" key="6">
    <source>
        <dbReference type="ARBA" id="ARBA00022692"/>
    </source>
</evidence>
<keyword evidence="10 12" id="KW-0408">Iron</keyword>
<feature type="binding site" description="covalent" evidence="13">
    <location>
        <position position="175"/>
    </location>
    <ligand>
        <name>heme</name>
        <dbReference type="ChEBI" id="CHEBI:30413"/>
        <label>4</label>
    </ligand>
</feature>
<keyword evidence="11 15" id="KW-0472">Membrane</keyword>
<evidence type="ECO:0000256" key="7">
    <source>
        <dbReference type="ARBA" id="ARBA00022723"/>
    </source>
</evidence>
<dbReference type="PANTHER" id="PTHR30333">
    <property type="entry name" value="CYTOCHROME C-TYPE PROTEIN"/>
    <property type="match status" value="1"/>
</dbReference>
<feature type="binding site" description="axial binding residue" evidence="14">
    <location>
        <position position="109"/>
    </location>
    <ligand>
        <name>heme</name>
        <dbReference type="ChEBI" id="CHEBI:30413"/>
        <label>1</label>
    </ligand>
    <ligandPart>
        <name>Fe</name>
        <dbReference type="ChEBI" id="CHEBI:18248"/>
    </ligandPart>
</feature>
<evidence type="ECO:0000256" key="8">
    <source>
        <dbReference type="ARBA" id="ARBA00022982"/>
    </source>
</evidence>
<evidence type="ECO:0000256" key="10">
    <source>
        <dbReference type="ARBA" id="ARBA00023004"/>
    </source>
</evidence>
<dbReference type="InterPro" id="IPR005126">
    <property type="entry name" value="NapC/NirT_cyt_c_N"/>
</dbReference>
<sequence>MEQENPEGENGCRPKKAFSLTRKRMVCLIFVFIVLGGCLFVGINTVIHNTSTDSFCLSCHEMKDNIVIDSFQKSIHGSNRTGVKVACADCHIPDEFVPKMIRKAHAVKEVWGHMTGVIDTPEKFESHRGEMAKAEWARMRENNAQECRNCHDISKLQKKFMAPFHEASLKEGKTCIDCHAGIAHKLPAVSAAAH</sequence>
<feature type="binding site" description="axial binding residue" evidence="14">
    <location>
        <position position="151"/>
    </location>
    <ligand>
        <name>heme</name>
        <dbReference type="ChEBI" id="CHEBI:30413"/>
        <label>3</label>
    </ligand>
    <ligandPart>
        <name>Fe</name>
        <dbReference type="ChEBI" id="CHEBI:18248"/>
    </ligandPart>
</feature>
<feature type="binding site" description="axial binding residue" evidence="14">
    <location>
        <position position="179"/>
    </location>
    <ligand>
        <name>heme</name>
        <dbReference type="ChEBI" id="CHEBI:30413"/>
        <label>4</label>
    </ligand>
    <ligandPart>
        <name>Fe</name>
        <dbReference type="ChEBI" id="CHEBI:18248"/>
    </ligandPart>
</feature>
<comment type="PTM">
    <text evidence="12">Binds 4 heme groups per subunit.</text>
</comment>
<dbReference type="GO" id="GO:0020037">
    <property type="term" value="F:heme binding"/>
    <property type="evidence" value="ECO:0007669"/>
    <property type="project" value="InterPro"/>
</dbReference>
<evidence type="ECO:0000256" key="2">
    <source>
        <dbReference type="ARBA" id="ARBA00007395"/>
    </source>
</evidence>
<comment type="cofactor">
    <cofactor evidence="13">
        <name>heme</name>
        <dbReference type="ChEBI" id="CHEBI:30413"/>
    </cofactor>
    <text evidence="13">Binds 4 heme groups per subunit.</text>
</comment>
<comment type="subcellular location">
    <subcellularLocation>
        <location evidence="1">Cell inner membrane</location>
        <topology evidence="1">Single-pass membrane protein</topology>
    </subcellularLocation>
</comment>
<keyword evidence="8 12" id="KW-0249">Electron transport</keyword>
<evidence type="ECO:0000259" key="16">
    <source>
        <dbReference type="Pfam" id="PF03264"/>
    </source>
</evidence>
<name>A0A765T4H5_ECOLX</name>
<dbReference type="GO" id="GO:0019333">
    <property type="term" value="P:denitrification pathway"/>
    <property type="evidence" value="ECO:0007669"/>
    <property type="project" value="InterPro"/>
</dbReference>
<dbReference type="GO" id="GO:0009061">
    <property type="term" value="P:anaerobic respiration"/>
    <property type="evidence" value="ECO:0007669"/>
    <property type="project" value="TreeGrafter"/>
</dbReference>